<dbReference type="Proteomes" id="UP001216139">
    <property type="component" value="Chromosome"/>
</dbReference>
<keyword evidence="3" id="KW-1185">Reference proteome</keyword>
<gene>
    <name evidence="2" type="ORF">PQO05_19235</name>
</gene>
<organism evidence="2 3">
    <name type="scientific">Mucilaginibacter jinjuensis</name>
    <dbReference type="NCBI Taxonomy" id="1176721"/>
    <lineage>
        <taxon>Bacteria</taxon>
        <taxon>Pseudomonadati</taxon>
        <taxon>Bacteroidota</taxon>
        <taxon>Sphingobacteriia</taxon>
        <taxon>Sphingobacteriales</taxon>
        <taxon>Sphingobacteriaceae</taxon>
        <taxon>Mucilaginibacter</taxon>
    </lineage>
</organism>
<feature type="chain" id="PRO_5045662163" evidence="1">
    <location>
        <begin position="20"/>
        <end position="421"/>
    </location>
</feature>
<evidence type="ECO:0000313" key="2">
    <source>
        <dbReference type="EMBL" id="WCT10874.1"/>
    </source>
</evidence>
<reference evidence="2 3" key="1">
    <citation type="submission" date="2023-02" db="EMBL/GenBank/DDBJ databases">
        <title>Genome sequence of Mucilaginibacter jinjuensis strain KACC 16571.</title>
        <authorList>
            <person name="Kim S."/>
            <person name="Heo J."/>
            <person name="Kwon S.-W."/>
        </authorList>
    </citation>
    <scope>NUCLEOTIDE SEQUENCE [LARGE SCALE GENOMIC DNA]</scope>
    <source>
        <strain evidence="2 3">KACC 16571</strain>
    </source>
</reference>
<dbReference type="CDD" id="cd16018">
    <property type="entry name" value="Enpp"/>
    <property type="match status" value="1"/>
</dbReference>
<dbReference type="PANTHER" id="PTHR10151:SF120">
    <property type="entry name" value="BIS(5'-ADENOSYL)-TRIPHOSPHATASE"/>
    <property type="match status" value="1"/>
</dbReference>
<proteinExistence type="predicted"/>
<sequence>MKNYLLLALGMAISSFAFAQTDTLQKVDAATRNSAAQQQKPYVIMISIDGFRYDYATLHHADHLKELGEKGVHAESMIPSYPSLTFPNHYTLVTGLYPAHHGLVQNYFYDRNFKSFYSYKSKTATEGKWYGGTPIWLVAERQKMLSASFYWVGSEADIQGQYPTYYYKYNEKIGIHDRIQTVVNWLKQPEDRRPHLITFYFPEVDHQGHKYGPDAPETDKAVHFIDSAIYELTKAVKATGLNVNYVVVSDHGMTKIDREQSPITPAIALDTNKFIRADEGVLTHLYAKKTEYIEVAYAEIKAEAKDYKVYLRDELPAQWHYSTKDDRYNRIGDIVLVPNWPESFNSQHRKLDPGAHGYDPYAVKDMHAIFYAWGPNFKKGLTVPTFQNVDIFPMVAQLLGLTYTEKIDGTKELAEKVLVKK</sequence>
<dbReference type="Gene3D" id="3.30.1360.180">
    <property type="match status" value="1"/>
</dbReference>
<dbReference type="SUPFAM" id="SSF53649">
    <property type="entry name" value="Alkaline phosphatase-like"/>
    <property type="match status" value="1"/>
</dbReference>
<feature type="signal peptide" evidence="1">
    <location>
        <begin position="1"/>
        <end position="19"/>
    </location>
</feature>
<keyword evidence="1" id="KW-0732">Signal</keyword>
<dbReference type="Gene3D" id="3.40.720.10">
    <property type="entry name" value="Alkaline Phosphatase, subunit A"/>
    <property type="match status" value="1"/>
</dbReference>
<dbReference type="Pfam" id="PF01663">
    <property type="entry name" value="Phosphodiest"/>
    <property type="match status" value="1"/>
</dbReference>
<dbReference type="InterPro" id="IPR002591">
    <property type="entry name" value="Phosphodiest/P_Trfase"/>
</dbReference>
<dbReference type="InterPro" id="IPR017850">
    <property type="entry name" value="Alkaline_phosphatase_core_sf"/>
</dbReference>
<protein>
    <submittedName>
        <fullName evidence="2">Ectonucleotide pyrophosphatase/phosphodiesterase</fullName>
    </submittedName>
</protein>
<accession>A0ABY7T362</accession>
<evidence type="ECO:0000256" key="1">
    <source>
        <dbReference type="SAM" id="SignalP"/>
    </source>
</evidence>
<dbReference type="EMBL" id="CP117167">
    <property type="protein sequence ID" value="WCT10874.1"/>
    <property type="molecule type" value="Genomic_DNA"/>
</dbReference>
<name>A0ABY7T362_9SPHI</name>
<dbReference type="PANTHER" id="PTHR10151">
    <property type="entry name" value="ECTONUCLEOTIDE PYROPHOSPHATASE/PHOSPHODIESTERASE"/>
    <property type="match status" value="1"/>
</dbReference>
<evidence type="ECO:0000313" key="3">
    <source>
        <dbReference type="Proteomes" id="UP001216139"/>
    </source>
</evidence>
<dbReference type="RefSeq" id="WP_273629064.1">
    <property type="nucleotide sequence ID" value="NZ_CP117167.1"/>
</dbReference>